<dbReference type="InterPro" id="IPR051011">
    <property type="entry name" value="Metal_resp_trans_reg"/>
</dbReference>
<keyword evidence="1" id="KW-0805">Transcription regulation</keyword>
<dbReference type="GO" id="GO:0003677">
    <property type="term" value="F:DNA binding"/>
    <property type="evidence" value="ECO:0007669"/>
    <property type="project" value="UniProtKB-KW"/>
</dbReference>
<evidence type="ECO:0000256" key="3">
    <source>
        <dbReference type="ARBA" id="ARBA00023163"/>
    </source>
</evidence>
<proteinExistence type="predicted"/>
<dbReference type="InterPro" id="IPR011991">
    <property type="entry name" value="ArsR-like_HTH"/>
</dbReference>
<name>A0A1J5R434_9ZZZZ</name>
<dbReference type="InterPro" id="IPR036388">
    <property type="entry name" value="WH-like_DNA-bd_sf"/>
</dbReference>
<dbReference type="PRINTS" id="PR00778">
    <property type="entry name" value="HTHARSR"/>
</dbReference>
<dbReference type="Pfam" id="PF12840">
    <property type="entry name" value="HTH_20"/>
    <property type="match status" value="1"/>
</dbReference>
<dbReference type="InterPro" id="IPR036390">
    <property type="entry name" value="WH_DNA-bd_sf"/>
</dbReference>
<keyword evidence="2" id="KW-0238">DNA-binding</keyword>
<dbReference type="PROSITE" id="PS50987">
    <property type="entry name" value="HTH_ARSR_2"/>
    <property type="match status" value="1"/>
</dbReference>
<protein>
    <submittedName>
        <fullName evidence="5">Putative HTH-type transcriptional regulator YgaV</fullName>
    </submittedName>
</protein>
<dbReference type="GO" id="GO:0003700">
    <property type="term" value="F:DNA-binding transcription factor activity"/>
    <property type="evidence" value="ECO:0007669"/>
    <property type="project" value="InterPro"/>
</dbReference>
<dbReference type="Gene3D" id="1.10.10.10">
    <property type="entry name" value="Winged helix-like DNA-binding domain superfamily/Winged helix DNA-binding domain"/>
    <property type="match status" value="1"/>
</dbReference>
<dbReference type="PANTHER" id="PTHR43132">
    <property type="entry name" value="ARSENICAL RESISTANCE OPERON REPRESSOR ARSR-RELATED"/>
    <property type="match status" value="1"/>
</dbReference>
<dbReference type="NCBIfam" id="NF033788">
    <property type="entry name" value="HTH_metalloreg"/>
    <property type="match status" value="1"/>
</dbReference>
<evidence type="ECO:0000313" key="5">
    <source>
        <dbReference type="EMBL" id="OIQ90689.1"/>
    </source>
</evidence>
<dbReference type="AlphaFoldDB" id="A0A1J5R434"/>
<comment type="caution">
    <text evidence="5">The sequence shown here is derived from an EMBL/GenBank/DDBJ whole genome shotgun (WGS) entry which is preliminary data.</text>
</comment>
<dbReference type="CDD" id="cd00090">
    <property type="entry name" value="HTH_ARSR"/>
    <property type="match status" value="1"/>
</dbReference>
<evidence type="ECO:0000256" key="2">
    <source>
        <dbReference type="ARBA" id="ARBA00023125"/>
    </source>
</evidence>
<evidence type="ECO:0000256" key="1">
    <source>
        <dbReference type="ARBA" id="ARBA00023015"/>
    </source>
</evidence>
<organism evidence="5">
    <name type="scientific">mine drainage metagenome</name>
    <dbReference type="NCBI Taxonomy" id="410659"/>
    <lineage>
        <taxon>unclassified sequences</taxon>
        <taxon>metagenomes</taxon>
        <taxon>ecological metagenomes</taxon>
    </lineage>
</organism>
<gene>
    <name evidence="5" type="primary">ygaV_3</name>
    <name evidence="5" type="ORF">GALL_274190</name>
</gene>
<keyword evidence="3" id="KW-0804">Transcription</keyword>
<accession>A0A1J5R434</accession>
<sequence length="117" mass="12592">MTISAERLAALGHETRLAIFRLLVQAGAEGLSAGVIGEQLALAAATLSFHLAQLNRVGLVTSRQQGRFIFYAADYCAMDQLIAFLTDNCCKGEACLPRTAAHAAAKRRPSRKPKDHP</sequence>
<dbReference type="PANTHER" id="PTHR43132:SF2">
    <property type="entry name" value="ARSENICAL RESISTANCE OPERON REPRESSOR ARSR-RELATED"/>
    <property type="match status" value="1"/>
</dbReference>
<dbReference type="InterPro" id="IPR001845">
    <property type="entry name" value="HTH_ArsR_DNA-bd_dom"/>
</dbReference>
<dbReference type="SUPFAM" id="SSF46785">
    <property type="entry name" value="Winged helix' DNA-binding domain"/>
    <property type="match status" value="1"/>
</dbReference>
<reference evidence="5" key="1">
    <citation type="submission" date="2016-10" db="EMBL/GenBank/DDBJ databases">
        <title>Sequence of Gallionella enrichment culture.</title>
        <authorList>
            <person name="Poehlein A."/>
            <person name="Muehling M."/>
            <person name="Daniel R."/>
        </authorList>
    </citation>
    <scope>NUCLEOTIDE SEQUENCE</scope>
</reference>
<dbReference type="EMBL" id="MLJW01000283">
    <property type="protein sequence ID" value="OIQ90689.1"/>
    <property type="molecule type" value="Genomic_DNA"/>
</dbReference>
<evidence type="ECO:0000259" key="4">
    <source>
        <dbReference type="PROSITE" id="PS50987"/>
    </source>
</evidence>
<dbReference type="SMART" id="SM00418">
    <property type="entry name" value="HTH_ARSR"/>
    <property type="match status" value="1"/>
</dbReference>
<feature type="domain" description="HTH arsR-type" evidence="4">
    <location>
        <begin position="1"/>
        <end position="93"/>
    </location>
</feature>